<evidence type="ECO:0000313" key="2">
    <source>
        <dbReference type="EMBL" id="GAA5502046.1"/>
    </source>
</evidence>
<dbReference type="EMBL" id="BAABRN010000017">
    <property type="protein sequence ID" value="GAA5502046.1"/>
    <property type="molecule type" value="Genomic_DNA"/>
</dbReference>
<dbReference type="Proteomes" id="UP001458946">
    <property type="component" value="Unassembled WGS sequence"/>
</dbReference>
<evidence type="ECO:0000256" key="1">
    <source>
        <dbReference type="SAM" id="SignalP"/>
    </source>
</evidence>
<accession>A0ABP9VBD8</accession>
<protein>
    <recommendedName>
        <fullName evidence="4">DUF4352 domain-containing protein</fullName>
    </recommendedName>
</protein>
<sequence>MKRCLAAVLTLLLVGCGAVSTAPNAGQLLDAPTNLNITGKVLTADAAPTLSGNVFSVKVRVLSPRAALPKLSVTDVYVVANDGVWSAGITKAAQWKCGNNCGLAVGRGPADGMQAGQGVQVVVSLKDAQGRTFLLRDAQARVVGK</sequence>
<reference evidence="2 3" key="1">
    <citation type="submission" date="2024-02" db="EMBL/GenBank/DDBJ databases">
        <title>Deinococcus xinjiangensis NBRC 107630.</title>
        <authorList>
            <person name="Ichikawa N."/>
            <person name="Katano-Makiyama Y."/>
            <person name="Hidaka K."/>
        </authorList>
    </citation>
    <scope>NUCLEOTIDE SEQUENCE [LARGE SCALE GENOMIC DNA]</scope>
    <source>
        <strain evidence="2 3">NBRC 107630</strain>
    </source>
</reference>
<comment type="caution">
    <text evidence="2">The sequence shown here is derived from an EMBL/GenBank/DDBJ whole genome shotgun (WGS) entry which is preliminary data.</text>
</comment>
<organism evidence="2 3">
    <name type="scientific">Deinococcus xinjiangensis</name>
    <dbReference type="NCBI Taxonomy" id="457454"/>
    <lineage>
        <taxon>Bacteria</taxon>
        <taxon>Thermotogati</taxon>
        <taxon>Deinococcota</taxon>
        <taxon>Deinococci</taxon>
        <taxon>Deinococcales</taxon>
        <taxon>Deinococcaceae</taxon>
        <taxon>Deinococcus</taxon>
    </lineage>
</organism>
<name>A0ABP9VBD8_9DEIO</name>
<keyword evidence="3" id="KW-1185">Reference proteome</keyword>
<evidence type="ECO:0000313" key="3">
    <source>
        <dbReference type="Proteomes" id="UP001458946"/>
    </source>
</evidence>
<feature type="chain" id="PRO_5046022083" description="DUF4352 domain-containing protein" evidence="1">
    <location>
        <begin position="22"/>
        <end position="145"/>
    </location>
</feature>
<gene>
    <name evidence="2" type="ORF">Dxin01_01785</name>
</gene>
<dbReference type="PROSITE" id="PS51257">
    <property type="entry name" value="PROKAR_LIPOPROTEIN"/>
    <property type="match status" value="1"/>
</dbReference>
<keyword evidence="1" id="KW-0732">Signal</keyword>
<dbReference type="RefSeq" id="WP_353542017.1">
    <property type="nucleotide sequence ID" value="NZ_BAABRN010000017.1"/>
</dbReference>
<evidence type="ECO:0008006" key="4">
    <source>
        <dbReference type="Google" id="ProtNLM"/>
    </source>
</evidence>
<proteinExistence type="predicted"/>
<feature type="signal peptide" evidence="1">
    <location>
        <begin position="1"/>
        <end position="21"/>
    </location>
</feature>